<protein>
    <submittedName>
        <fullName evidence="2">Bacterial regulatory protein</fullName>
    </submittedName>
</protein>
<accession>A0A129MX68</accession>
<dbReference type="AlphaFoldDB" id="A0A129MX68"/>
<proteinExistence type="predicted"/>
<feature type="domain" description="COQ9 C-terminal" evidence="1">
    <location>
        <begin position="151"/>
        <end position="188"/>
    </location>
</feature>
<evidence type="ECO:0000259" key="1">
    <source>
        <dbReference type="Pfam" id="PF08511"/>
    </source>
</evidence>
<dbReference type="Proteomes" id="UP000254631">
    <property type="component" value="Unassembled WGS sequence"/>
</dbReference>
<organism evidence="2 3">
    <name type="scientific">Legionella pneumophila</name>
    <dbReference type="NCBI Taxonomy" id="446"/>
    <lineage>
        <taxon>Bacteria</taxon>
        <taxon>Pseudomonadati</taxon>
        <taxon>Pseudomonadota</taxon>
        <taxon>Gammaproteobacteria</taxon>
        <taxon>Legionellales</taxon>
        <taxon>Legionellaceae</taxon>
        <taxon>Legionella</taxon>
    </lineage>
</organism>
<name>A0A129MX68_LEGPN</name>
<dbReference type="InterPro" id="IPR009057">
    <property type="entry name" value="Homeodomain-like_sf"/>
</dbReference>
<reference evidence="2 3" key="1">
    <citation type="submission" date="2018-06" db="EMBL/GenBank/DDBJ databases">
        <authorList>
            <consortium name="Pathogen Informatics"/>
            <person name="Doyle S."/>
        </authorList>
    </citation>
    <scope>NUCLEOTIDE SEQUENCE [LARGE SCALE GENOMIC DNA]</scope>
    <source>
        <strain evidence="2 3">NCTC12000</strain>
    </source>
</reference>
<dbReference type="EMBL" id="UGOL01000001">
    <property type="protein sequence ID" value="STX79317.1"/>
    <property type="molecule type" value="Genomic_DNA"/>
</dbReference>
<dbReference type="Pfam" id="PF08511">
    <property type="entry name" value="COQ9"/>
    <property type="match status" value="1"/>
</dbReference>
<dbReference type="InterPro" id="IPR013718">
    <property type="entry name" value="COQ9_C"/>
</dbReference>
<dbReference type="InterPro" id="IPR036271">
    <property type="entry name" value="Tet_transcr_reg_TetR-rel_C_sf"/>
</dbReference>
<evidence type="ECO:0000313" key="3">
    <source>
        <dbReference type="Proteomes" id="UP000254631"/>
    </source>
</evidence>
<gene>
    <name evidence="2" type="ORF">NCTC12000_01306</name>
</gene>
<dbReference type="Gene3D" id="1.10.357.10">
    <property type="entry name" value="Tetracycline Repressor, domain 2"/>
    <property type="match status" value="1"/>
</dbReference>
<evidence type="ECO:0000313" key="2">
    <source>
        <dbReference type="EMBL" id="STX79317.1"/>
    </source>
</evidence>
<dbReference type="SUPFAM" id="SSF46689">
    <property type="entry name" value="Homeodomain-like"/>
    <property type="match status" value="1"/>
</dbReference>
<dbReference type="SUPFAM" id="SSF48498">
    <property type="entry name" value="Tetracyclin repressor-like, C-terminal domain"/>
    <property type="match status" value="1"/>
</dbReference>
<sequence length="203" mass="23651">MKKIAPTLKNEIINTAIDIAKDTSWEKVRLIDIAKALNIDLNTIRYFFAEKEQIIDGCFDRADEAMLNACSRPKFDLLTAKEKLHDLLMTWLSTFEGQQKVIRQMIFHKLEPGHLHLQLPAIKRISQTVQWWREAAGLRETFIQRAIQETGLTIIYLATFSYWLLDNSTEHLATRLFLENKLNMAKNLSNFWGFTYYAPSKIS</sequence>
<dbReference type="RefSeq" id="WP_027219563.1">
    <property type="nucleotide sequence ID" value="NZ_BAZA01000132.1"/>
</dbReference>